<protein>
    <recommendedName>
        <fullName evidence="5">Aminomethyltransferase folate-binding domain-containing protein</fullName>
    </recommendedName>
</protein>
<dbReference type="RefSeq" id="WP_045980654.1">
    <property type="nucleotide sequence ID" value="NZ_DJHQ01000032.1"/>
</dbReference>
<reference evidence="2" key="4">
    <citation type="submission" date="2019-09" db="EMBL/GenBank/DDBJ databases">
        <title>Co-occurence of chitin degradation, pigmentation and bioactivity in marine Pseudoalteromonas.</title>
        <authorList>
            <person name="Sonnenschein E.C."/>
            <person name="Bech P.K."/>
        </authorList>
    </citation>
    <scope>NUCLEOTIDE SEQUENCE</scope>
    <source>
        <strain evidence="2">S2897</strain>
    </source>
</reference>
<reference evidence="4" key="3">
    <citation type="submission" date="2019-06" db="EMBL/GenBank/DDBJ databases">
        <title>Co-occurence of chitin degradation, pigmentation and bioactivity in marine Pseudoalteromonas.</title>
        <authorList>
            <person name="Sonnenschein E.C."/>
            <person name="Bech P.K."/>
        </authorList>
    </citation>
    <scope>NUCLEOTIDE SEQUENCE [LARGE SCALE GENOMIC DNA]</scope>
    <source>
        <strain evidence="4">S2897</strain>
    </source>
</reference>
<evidence type="ECO:0000313" key="2">
    <source>
        <dbReference type="EMBL" id="TMP87529.1"/>
    </source>
</evidence>
<dbReference type="SUPFAM" id="SSF103025">
    <property type="entry name" value="Folate-binding domain"/>
    <property type="match status" value="1"/>
</dbReference>
<evidence type="ECO:0000313" key="4">
    <source>
        <dbReference type="Proteomes" id="UP000305874"/>
    </source>
</evidence>
<dbReference type="OrthoDB" id="6313566at2"/>
<organism evidence="1 3">
    <name type="scientific">Pseudoalteromonas ruthenica</name>
    <dbReference type="NCBI Taxonomy" id="151081"/>
    <lineage>
        <taxon>Bacteria</taxon>
        <taxon>Pseudomonadati</taxon>
        <taxon>Pseudomonadota</taxon>
        <taxon>Gammaproteobacteria</taxon>
        <taxon>Alteromonadales</taxon>
        <taxon>Pseudoalteromonadaceae</taxon>
        <taxon>Pseudoalteromonas</taxon>
    </lineage>
</organism>
<sequence length="189" mass="21088">MAIQSVFFARHQGVNSASSNTFVSAHEQVIDLGGSEVLLFLKSLRDCTLNWAKQPGMAVRYQLDTVSFDAFFFSDSALRLVTTEADKLMPILNSASERFDVDVLPRPELQSLHFQGPAACDFLQHQFSLFSGMALGRVEQHYGVQRNDYFVVASAAEQQFYRVFARSSALDTLKQQLVDAHFNPKADAA</sequence>
<name>A0A0F4PG97_9GAMM</name>
<gene>
    <name evidence="2" type="ORF">CWC05_06645</name>
    <name evidence="1" type="ORF">TW72_17990</name>
</gene>
<keyword evidence="3" id="KW-1185">Reference proteome</keyword>
<reference evidence="1 3" key="1">
    <citation type="journal article" date="2015" name="BMC Genomics">
        <title>Genome mining reveals unlocked bioactive potential of marine Gram-negative bacteria.</title>
        <authorList>
            <person name="Machado H."/>
            <person name="Sonnenschein E.C."/>
            <person name="Melchiorsen J."/>
            <person name="Gram L."/>
        </authorList>
    </citation>
    <scope>NUCLEOTIDE SEQUENCE [LARGE SCALE GENOMIC DNA]</scope>
    <source>
        <strain evidence="1 3">S3137</strain>
    </source>
</reference>
<dbReference type="PATRIC" id="fig|151081.8.peg.3743"/>
<dbReference type="Proteomes" id="UP000033664">
    <property type="component" value="Unassembled WGS sequence"/>
</dbReference>
<proteinExistence type="predicted"/>
<reference evidence="2 4" key="2">
    <citation type="submission" date="2017-12" db="EMBL/GenBank/DDBJ databases">
        <authorList>
            <person name="Paulsen S."/>
            <person name="Gram L.K."/>
        </authorList>
    </citation>
    <scope>NUCLEOTIDE SEQUENCE [LARGE SCALE GENOMIC DNA]</scope>
    <source>
        <strain evidence="2 4">S2897</strain>
    </source>
</reference>
<dbReference type="Proteomes" id="UP000305874">
    <property type="component" value="Unassembled WGS sequence"/>
</dbReference>
<comment type="caution">
    <text evidence="1">The sequence shown here is derived from an EMBL/GenBank/DDBJ whole genome shotgun (WGS) entry which is preliminary data.</text>
</comment>
<evidence type="ECO:0000313" key="3">
    <source>
        <dbReference type="Proteomes" id="UP000033664"/>
    </source>
</evidence>
<dbReference type="EMBL" id="JXXZ01000021">
    <property type="protein sequence ID" value="KJY95514.1"/>
    <property type="molecule type" value="Genomic_DNA"/>
</dbReference>
<dbReference type="EMBL" id="PNCG01000005">
    <property type="protein sequence ID" value="TMP87529.1"/>
    <property type="molecule type" value="Genomic_DNA"/>
</dbReference>
<dbReference type="GeneID" id="58230390"/>
<evidence type="ECO:0000313" key="1">
    <source>
        <dbReference type="EMBL" id="KJY95514.1"/>
    </source>
</evidence>
<accession>A0A0F4PG97</accession>
<dbReference type="STRING" id="151081.TW72_17990"/>
<dbReference type="eggNOG" id="ENOG5033MUS">
    <property type="taxonomic scope" value="Bacteria"/>
</dbReference>
<evidence type="ECO:0008006" key="5">
    <source>
        <dbReference type="Google" id="ProtNLM"/>
    </source>
</evidence>
<dbReference type="AlphaFoldDB" id="A0A0F4PG97"/>